<evidence type="ECO:0000313" key="2">
    <source>
        <dbReference type="Proteomes" id="UP000008316"/>
    </source>
</evidence>
<dbReference type="Proteomes" id="UP000008316">
    <property type="component" value="Chromosome 1"/>
</dbReference>
<dbReference type="EMBL" id="CP002599">
    <property type="protein sequence ID" value="AEA59753.1"/>
    <property type="molecule type" value="Genomic_DNA"/>
</dbReference>
<dbReference type="HOGENOM" id="CLU_050986_0_0_4"/>
<gene>
    <name evidence="1" type="ordered locus">bgla_1g10700</name>
</gene>
<keyword evidence="2" id="KW-1185">Reference proteome</keyword>
<accession>F2L9J0</accession>
<reference evidence="1 2" key="1">
    <citation type="journal article" date="2011" name="J. Bacteriol.">
        <title>Complete genome sequence of Burkholderia gladioli BSR3.</title>
        <authorList>
            <person name="Seo Y.S."/>
            <person name="Lim J."/>
            <person name="Choi B.S."/>
            <person name="Kim H."/>
            <person name="Goo E."/>
            <person name="Lee B."/>
            <person name="Lim J.S."/>
            <person name="Choi I.Y."/>
            <person name="Moon J.S."/>
            <person name="Kim J."/>
            <person name="Hwang I."/>
        </authorList>
    </citation>
    <scope>NUCLEOTIDE SEQUENCE [LARGE SCALE GENOMIC DNA]</scope>
    <source>
        <strain evidence="1 2">BSR3</strain>
    </source>
</reference>
<dbReference type="InterPro" id="IPR036086">
    <property type="entry name" value="ParB/Sulfiredoxin_sf"/>
</dbReference>
<evidence type="ECO:0000313" key="1">
    <source>
        <dbReference type="EMBL" id="AEA59753.1"/>
    </source>
</evidence>
<dbReference type="eggNOG" id="COG1475">
    <property type="taxonomic scope" value="Bacteria"/>
</dbReference>
<dbReference type="KEGG" id="bgd:bgla_1g10700"/>
<protein>
    <recommendedName>
        <fullName evidence="3">Pyridoxal phosphate biosynthetic protein PdxJ</fullName>
    </recommendedName>
</protein>
<dbReference type="AlphaFoldDB" id="F2L9J0"/>
<organism evidence="1 2">
    <name type="scientific">Burkholderia gladioli (strain BSR3)</name>
    <dbReference type="NCBI Taxonomy" id="999541"/>
    <lineage>
        <taxon>Bacteria</taxon>
        <taxon>Pseudomonadati</taxon>
        <taxon>Pseudomonadota</taxon>
        <taxon>Betaproteobacteria</taxon>
        <taxon>Burkholderiales</taxon>
        <taxon>Burkholderiaceae</taxon>
        <taxon>Burkholderia</taxon>
    </lineage>
</organism>
<proteinExistence type="predicted"/>
<dbReference type="STRING" id="999541.bgla_1g10700"/>
<dbReference type="RefSeq" id="WP_013697104.1">
    <property type="nucleotide sequence ID" value="NC_015381.1"/>
</dbReference>
<dbReference type="SUPFAM" id="SSF109709">
    <property type="entry name" value="KorB DNA-binding domain-like"/>
    <property type="match status" value="1"/>
</dbReference>
<sequence>MSKTKPLALLPAFETGNTKAAASQAGATSADLWMTPYDQIRYDPADNVRPVDEAWVKELTALMIQHGYDKGSPLHCYVRKEGDRDLFYVYKGQHRYLAAGAAIKAGKDLGKIPLVVRAANEVDRAKMVVDGHHSNRQKAASPLDLAAAIAELRDVHLYDQKQICTELGITDQTIRDISLLEQAPAGLHDLVRAGSVAGTLAIEEIRAHGGDKALERIVNGLSKAKEAGKSKVTKKHLNVQPASHAPAVQAKIGDARAKQLFQALQSVLHDPGFGQLSPGTVHGVHAALTGLEDLLELPAKAMRHPIHTPNKHGVFDKCETIKSPRSKNKTESPAEIHLAHVEDGVWLQSFSLKLGSGGMSGLPSMHSFTATYPTRGEAIRAAVSSMTRAVECSSSMSKAKDADIVRRWLDKLWLAPDPDWTPELAAKLTAEKEVS</sequence>
<evidence type="ECO:0008006" key="3">
    <source>
        <dbReference type="Google" id="ProtNLM"/>
    </source>
</evidence>
<dbReference type="SUPFAM" id="SSF110849">
    <property type="entry name" value="ParB/Sulfiredoxin"/>
    <property type="match status" value="1"/>
</dbReference>
<name>F2L9J0_BURGS</name>